<sequence>MEESFIRQLVWLDFRLALIFTVFLPLVLLIWAFKAKSKAIQRSLIIYWRVASLLAITVYMMIGSLPISFLAGLVARILIPVSLWFWEDLNEDINAMRSSLKPLYKAWRWAVTTYCAIGAGISLVFSNCAFAPFEKQSSICKIWFEPPLGYKDIFHHGIEPEKLAFFGIVGLIVYGLYLAAFVAFSLPKQGRIAFRE</sequence>
<keyword evidence="1" id="KW-0812">Transmembrane</keyword>
<dbReference type="InterPro" id="IPR021515">
    <property type="entry name" value="DUF3177"/>
</dbReference>
<feature type="transmembrane region" description="Helical" evidence="1">
    <location>
        <begin position="68"/>
        <end position="86"/>
    </location>
</feature>
<feature type="transmembrane region" description="Helical" evidence="1">
    <location>
        <begin position="106"/>
        <end position="125"/>
    </location>
</feature>
<dbReference type="Proteomes" id="UP001333818">
    <property type="component" value="Unassembled WGS sequence"/>
</dbReference>
<evidence type="ECO:0000313" key="2">
    <source>
        <dbReference type="EMBL" id="MEE3716201.1"/>
    </source>
</evidence>
<evidence type="ECO:0000256" key="1">
    <source>
        <dbReference type="SAM" id="Phobius"/>
    </source>
</evidence>
<gene>
    <name evidence="2" type="ORF">V2H45_05510</name>
</gene>
<name>A0AAW9PUL9_9CYAN</name>
<organism evidence="2 3">
    <name type="scientific">Tumidithrix elongata BACA0141</name>
    <dbReference type="NCBI Taxonomy" id="2716417"/>
    <lineage>
        <taxon>Bacteria</taxon>
        <taxon>Bacillati</taxon>
        <taxon>Cyanobacteriota</taxon>
        <taxon>Cyanophyceae</taxon>
        <taxon>Pseudanabaenales</taxon>
        <taxon>Pseudanabaenaceae</taxon>
        <taxon>Tumidithrix</taxon>
        <taxon>Tumidithrix elongata</taxon>
    </lineage>
</organism>
<proteinExistence type="predicted"/>
<feature type="transmembrane region" description="Helical" evidence="1">
    <location>
        <begin position="163"/>
        <end position="186"/>
    </location>
</feature>
<dbReference type="AlphaFoldDB" id="A0AAW9PUL9"/>
<accession>A0AAW9PUL9</accession>
<keyword evidence="3" id="KW-1185">Reference proteome</keyword>
<reference evidence="2" key="1">
    <citation type="submission" date="2024-01" db="EMBL/GenBank/DDBJ databases">
        <title>Bank of Algae and Cyanobacteria of the Azores (BACA) strain genomes.</title>
        <authorList>
            <person name="Luz R."/>
            <person name="Cordeiro R."/>
            <person name="Fonseca A."/>
            <person name="Goncalves V."/>
        </authorList>
    </citation>
    <scope>NUCLEOTIDE SEQUENCE</scope>
    <source>
        <strain evidence="2">BACA0141</strain>
    </source>
</reference>
<dbReference type="RefSeq" id="WP_330482628.1">
    <property type="nucleotide sequence ID" value="NZ_JAZBJZ010000014.1"/>
</dbReference>
<feature type="transmembrane region" description="Helical" evidence="1">
    <location>
        <begin position="14"/>
        <end position="33"/>
    </location>
</feature>
<protein>
    <submittedName>
        <fullName evidence="2">DUF3177 family protein</fullName>
    </submittedName>
</protein>
<evidence type="ECO:0000313" key="3">
    <source>
        <dbReference type="Proteomes" id="UP001333818"/>
    </source>
</evidence>
<keyword evidence="1" id="KW-1133">Transmembrane helix</keyword>
<keyword evidence="1" id="KW-0472">Membrane</keyword>
<dbReference type="Pfam" id="PF11375">
    <property type="entry name" value="DUF3177"/>
    <property type="match status" value="1"/>
</dbReference>
<dbReference type="EMBL" id="JAZBJZ010000014">
    <property type="protein sequence ID" value="MEE3716201.1"/>
    <property type="molecule type" value="Genomic_DNA"/>
</dbReference>
<feature type="transmembrane region" description="Helical" evidence="1">
    <location>
        <begin position="45"/>
        <end position="62"/>
    </location>
</feature>
<comment type="caution">
    <text evidence="2">The sequence shown here is derived from an EMBL/GenBank/DDBJ whole genome shotgun (WGS) entry which is preliminary data.</text>
</comment>